<keyword evidence="5" id="KW-0560">Oxidoreductase</keyword>
<dbReference type="SUPFAM" id="SSF51395">
    <property type="entry name" value="FMN-linked oxidoreductases"/>
    <property type="match status" value="1"/>
</dbReference>
<organism evidence="7 8">
    <name type="scientific">Nesterenkonia alkaliphila</name>
    <dbReference type="NCBI Taxonomy" id="1463631"/>
    <lineage>
        <taxon>Bacteria</taxon>
        <taxon>Bacillati</taxon>
        <taxon>Actinomycetota</taxon>
        <taxon>Actinomycetes</taxon>
        <taxon>Micrococcales</taxon>
        <taxon>Micrococcaceae</taxon>
        <taxon>Nesterenkonia</taxon>
    </lineage>
</organism>
<dbReference type="PANTHER" id="PTHR43303:SF4">
    <property type="entry name" value="NADPH DEHYDROGENASE C23G7.10C-RELATED"/>
    <property type="match status" value="1"/>
</dbReference>
<dbReference type="Proteomes" id="UP000460157">
    <property type="component" value="Unassembled WGS sequence"/>
</dbReference>
<keyword evidence="3" id="KW-0288">FMN</keyword>
<dbReference type="GO" id="GO:0010181">
    <property type="term" value="F:FMN binding"/>
    <property type="evidence" value="ECO:0007669"/>
    <property type="project" value="InterPro"/>
</dbReference>
<dbReference type="PANTHER" id="PTHR43303">
    <property type="entry name" value="NADPH DEHYDROGENASE C23G7.10C-RELATED"/>
    <property type="match status" value="1"/>
</dbReference>
<accession>A0A7K1ULT4</accession>
<name>A0A7K1ULT4_9MICC</name>
<keyword evidence="8" id="KW-1185">Reference proteome</keyword>
<evidence type="ECO:0000259" key="6">
    <source>
        <dbReference type="Pfam" id="PF00724"/>
    </source>
</evidence>
<dbReference type="InterPro" id="IPR001155">
    <property type="entry name" value="OxRdtase_FMN_N"/>
</dbReference>
<comment type="caution">
    <text evidence="7">The sequence shown here is derived from an EMBL/GenBank/DDBJ whole genome shotgun (WGS) entry which is preliminary data.</text>
</comment>
<proteinExistence type="predicted"/>
<dbReference type="OrthoDB" id="3169239at2"/>
<dbReference type="InterPro" id="IPR013785">
    <property type="entry name" value="Aldolase_TIM"/>
</dbReference>
<evidence type="ECO:0000313" key="7">
    <source>
        <dbReference type="EMBL" id="MVT27394.1"/>
    </source>
</evidence>
<dbReference type="InterPro" id="IPR044152">
    <property type="entry name" value="YqjM-like"/>
</dbReference>
<gene>
    <name evidence="7" type="ORF">GNZ21_13705</name>
</gene>
<dbReference type="EMBL" id="WRPM01000098">
    <property type="protein sequence ID" value="MVT27394.1"/>
    <property type="molecule type" value="Genomic_DNA"/>
</dbReference>
<dbReference type="GO" id="GO:0050661">
    <property type="term" value="F:NADP binding"/>
    <property type="evidence" value="ECO:0007669"/>
    <property type="project" value="InterPro"/>
</dbReference>
<dbReference type="RefSeq" id="WP_157325312.1">
    <property type="nucleotide sequence ID" value="NZ_BMFX01000013.1"/>
</dbReference>
<evidence type="ECO:0000313" key="8">
    <source>
        <dbReference type="Proteomes" id="UP000460157"/>
    </source>
</evidence>
<evidence type="ECO:0000256" key="5">
    <source>
        <dbReference type="ARBA" id="ARBA00023002"/>
    </source>
</evidence>
<feature type="domain" description="NADH:flavin oxidoreductase/NADH oxidase N-terminal" evidence="6">
    <location>
        <begin position="7"/>
        <end position="342"/>
    </location>
</feature>
<dbReference type="CDD" id="cd02932">
    <property type="entry name" value="OYE_YqiM_FMN"/>
    <property type="match status" value="1"/>
</dbReference>
<dbReference type="Pfam" id="PF00724">
    <property type="entry name" value="Oxidored_FMN"/>
    <property type="match status" value="1"/>
</dbReference>
<protein>
    <submittedName>
        <fullName evidence="7">Oxidoreductase</fullName>
    </submittedName>
</protein>
<sequence length="359" mass="38845">MSPAPALFEPITLRSRTIRNRIWIPPMCQYSAQARDGVATDWHLAHLGAFARGGAGAVIVEATGVTPEGRISPEDLGLWNDAQEQALARIVEFMHSQGAAAGIQLAHAGRKASTYSPFVEGSGSVPQQEGGWTTLAPSAVAYPGLAEPKELTQEGISAIIQAFADSAERALRAGFDIIEVHAAHGYLLHEFLSPLSNFRQDAYGGSLENRARLVLEVAEAVRSRIGEEIPLLVRVSATDWTEEGLTLEETVQVVGWLKERGVDLIDVSSGANAPIRFPIGPGYQVPLAASIREQAEIPTAAVGLITESVQAEHIVFTGQADVVLIGREALRDPHFPLRTAQHFGHRPDYLPVQYERAYR</sequence>
<dbReference type="Gene3D" id="3.20.20.70">
    <property type="entry name" value="Aldolase class I"/>
    <property type="match status" value="1"/>
</dbReference>
<dbReference type="GO" id="GO:0003959">
    <property type="term" value="F:NADPH dehydrogenase activity"/>
    <property type="evidence" value="ECO:0007669"/>
    <property type="project" value="InterPro"/>
</dbReference>
<reference evidence="7 8" key="1">
    <citation type="submission" date="2019-12" db="EMBL/GenBank/DDBJ databases">
        <title>Nesterenkonia muleiensis sp. nov., a novel actinobacterium isolated from sap of Populus euphratica.</title>
        <authorList>
            <person name="Wang R."/>
        </authorList>
    </citation>
    <scope>NUCLEOTIDE SEQUENCE [LARGE SCALE GENOMIC DNA]</scope>
    <source>
        <strain evidence="7 8">F10</strain>
    </source>
</reference>
<comment type="cofactor">
    <cofactor evidence="1">
        <name>FMN</name>
        <dbReference type="ChEBI" id="CHEBI:58210"/>
    </cofactor>
</comment>
<keyword evidence="4" id="KW-0521">NADP</keyword>
<evidence type="ECO:0000256" key="3">
    <source>
        <dbReference type="ARBA" id="ARBA00022643"/>
    </source>
</evidence>
<evidence type="ECO:0000256" key="1">
    <source>
        <dbReference type="ARBA" id="ARBA00001917"/>
    </source>
</evidence>
<keyword evidence="2" id="KW-0285">Flavoprotein</keyword>
<dbReference type="AlphaFoldDB" id="A0A7K1ULT4"/>
<evidence type="ECO:0000256" key="2">
    <source>
        <dbReference type="ARBA" id="ARBA00022630"/>
    </source>
</evidence>
<evidence type="ECO:0000256" key="4">
    <source>
        <dbReference type="ARBA" id="ARBA00022857"/>
    </source>
</evidence>